<evidence type="ECO:0000313" key="2">
    <source>
        <dbReference type="EMBL" id="KAJ1606056.1"/>
    </source>
</evidence>
<evidence type="ECO:0000313" key="3">
    <source>
        <dbReference type="Proteomes" id="UP001071777"/>
    </source>
</evidence>
<accession>A0ABQ8P2R5</accession>
<gene>
    <name evidence="2" type="ORF">OJ252_3303</name>
</gene>
<dbReference type="EMBL" id="JAPCXB010000152">
    <property type="protein sequence ID" value="KAJ1606056.1"/>
    <property type="molecule type" value="Genomic_DNA"/>
</dbReference>
<feature type="compositionally biased region" description="Low complexity" evidence="1">
    <location>
        <begin position="98"/>
        <end position="111"/>
    </location>
</feature>
<evidence type="ECO:0008006" key="4">
    <source>
        <dbReference type="Google" id="ProtNLM"/>
    </source>
</evidence>
<sequence>MNKRKRSKKSKSSDLRDELLRSNQLDIRRFFLRNAPKRTGYRPVPGVSIFPQNFREPRVLKAIDHDNLKRVCCNDPDNGACRCGDVVACPASQEFQSKSSSEDSSASNDEFGCQHAQDPDPIDFRGLRGILWSKINQEKLEMFERRFSEPNATGSCPVGLTNNFESPVLFASSQPAPSKLYETIEMSQEQIDQVDEEDFNSFIETWNSCLSHIDGLEQELKMNLEVQLSIENELERGIRLLKPRLRQLAISERKLLHIYINSLTSQVGLPRLDRFSDTHPTGGVDMSHEREILRLKNSSWFMGTDAIDLVNQHHKIADLQGKLVQSHLNLQDIGNSFPQSFNEMGFEDEEAFGGYKSAENRVINEDTELSLQCRSVLSKYLSGKLHERESSLKTKRNLLIKLSNTIKLLESSPLSNFPFAANHRHMFLNPVGIGRKSVCWTAFDFSDLSPCVLKLYRLDFSAKNEIQKESMFSSNVSISSNTHQLKTVMQESMARLRTIKRVVSLQTGHLKEREIPPEIIALLKQTCNIHSSLSSSTIRSKQMNHGISEIVLCTGMFEWNTPLSLNSTIVEIYPHLDCYDIFSYVLLNGPLGESTSLMYARSLLRLFLLLSSFKGADSRDGVKGFIFPIKASRVYIRKEESCFLVSPLDLLDLEPKTDVLQDEISFKKKYPTNLMRCSSFTEGHESDDLVNYLPPMIRRTISSDDSVFSTGNIKLLRSRLAECGYPGNIFEGVHTYMIGVLLYFCLTGDYYNADSQRDAPFSSLSDEVRELLRSMLNENIGEIPSIERILGSPALSPERLL</sequence>
<proteinExistence type="predicted"/>
<organism evidence="2 3">
    <name type="scientific">Cryptosporidium canis</name>
    <dbReference type="NCBI Taxonomy" id="195482"/>
    <lineage>
        <taxon>Eukaryota</taxon>
        <taxon>Sar</taxon>
        <taxon>Alveolata</taxon>
        <taxon>Apicomplexa</taxon>
        <taxon>Conoidasida</taxon>
        <taxon>Coccidia</taxon>
        <taxon>Eucoccidiorida</taxon>
        <taxon>Eimeriorina</taxon>
        <taxon>Cryptosporidiidae</taxon>
        <taxon>Cryptosporidium</taxon>
    </lineage>
</organism>
<protein>
    <recommendedName>
        <fullName evidence="4">Protein kinase domain-containing protein</fullName>
    </recommendedName>
</protein>
<evidence type="ECO:0000256" key="1">
    <source>
        <dbReference type="SAM" id="MobiDB-lite"/>
    </source>
</evidence>
<reference evidence="2" key="1">
    <citation type="submission" date="2022-10" db="EMBL/GenBank/DDBJ databases">
        <title>Adaptive evolution leads to modifications in subtelomeric GC content in a zoonotic Cryptosporidium species.</title>
        <authorList>
            <person name="Li J."/>
            <person name="Feng Y."/>
            <person name="Xiao L."/>
        </authorList>
    </citation>
    <scope>NUCLEOTIDE SEQUENCE</scope>
    <source>
        <strain evidence="2">25894</strain>
    </source>
</reference>
<feature type="region of interest" description="Disordered" evidence="1">
    <location>
        <begin position="98"/>
        <end position="119"/>
    </location>
</feature>
<comment type="caution">
    <text evidence="2">The sequence shown here is derived from an EMBL/GenBank/DDBJ whole genome shotgun (WGS) entry which is preliminary data.</text>
</comment>
<name>A0ABQ8P2R5_9CRYT</name>
<dbReference type="Proteomes" id="UP001071777">
    <property type="component" value="Unassembled WGS sequence"/>
</dbReference>
<keyword evidence="3" id="KW-1185">Reference proteome</keyword>